<feature type="domain" description="Ig-like" evidence="2">
    <location>
        <begin position="2470"/>
        <end position="2513"/>
    </location>
</feature>
<sequence length="2660" mass="288755">MESSGNHVKQLLATARTRQRPELLNDAVEELLATEGKTGTTSTELRVLCSEVAVELQQWHIASQLLQGLGASHETRLLCIRKVFCDVLVSLHEVDAQQALSEDEKVHEKLMGVATALHTLADGVEMWPDSVDAVLAGIRTLWSIVRPLLDVGRQVEVCDAVVFLCSLHQQLHIGGGYTLVQWMARSAICLYAADRVAEAFAHFSTAMDAAALLSNQRLYVQLLRMAAVVVSAKEKAAASVKGKTEFLGSYRSRPIIYAVLLTQLVFTGQIDVDTCREELHSTYEIIHNGSLDILLPAEATAAAAGKGKKKAPTAKQQATTARVTEAFAITDPDVIEELKSDLLLCIALHDVLTTAQQEELERKRSNRNRRVRSFTAYALLVHEARQRGLAVLNACADASVLTPAHRTDVKVIMKQLVSVLKGTNAIHDESERQYTLHVGASLLWNYMLPFLQPTFTGDVQAALDVVLEVSQGALPYLRPLLLQAGLQECFIAYNEDHRSTLHNLLPLLKQEYARSAFRNTSPQIEFPLQWMQYQLAVLDEPESSLTSEQERCLFAIEHARSMTNLCKRIPLLKAAFQHLPPLLREEPRPEAAGAEAPKHPKHAQQHQQASTASLASVSAPMQRRSTVQLYKELLDLCMEELSPSLYTVASTVAEALRSLPRPPVGPLVDDLEEVQAAASLHSATLQWKHLEDDTSNATPNATAAFPGQSDSETHLAELLKEAAQRGASLETRCTGTGGWIVANACLTFLKWKRSSYNAGDYSAHMPVLLELQSIYTSLFARGFVQDISLMTDLTVVAVVGLLAGFVSAKTATVASPTAAATASPSQAVPSSPAHASTYAGLVRCIQFFTVAESSNAQLRKAELLCREALQLIQSAKHKWFIAMLYPTVLRLLNEKPVSFLHPQEQLLIHLSVLTGPSLAFPERQSLLEQEMLPLLRKDPSVRLCAWVAAVAAEMHLEDAVLECNQLADALYAAGRLGWDSLCDVQRSNTLSASGGAAASAGGGGGGKTAESNGSSTGGGGGAAGVVSVSGASNANGKGSLSFVLVQRETGRQVKPDADDWGAYAQLLAMKTQVCANHLQGLSGDIRRVALQQLFTSCVNSVIAAIHGPPSLKISHFTRAFASYYTILRDNNSMLPLAEATFILPSLRMLLSKAILTHIPKREWGATFTELVYQLAAILVYVSYRGGCADDVQQLGVHLRVLREVLPPRFQKSLKVRETTEACYKDPSVEGFLQLSRNMEAELQTHGWLIVAQRAADEGSATEAFALALAGTQAKAFARAQCLFEFAYTSLQQGSAPLSRATDQLREALRTLEGLPDSVPLLQEGSASQCSLNSTLADMSLTASFLHTCRRRSQLGASKATTLRGDKKRTLARASTKNSPSPVNIPTVNFQHVFLGLRIVALLFRAASPATPLATGAGSAAVKASKSASMASRRDCASVMIGYISCLWELCGKLLRDERESAVAAATSSVGGETKDGGGFALPACAAAYYGFSTAADVAQRVRRLVPDEELQLNTEGMWHSLLELGDYLMSSGDEAHAFLVYSWLRFAAAMALGEPESNAQCALVQRVCNLKMCLAATASGLSDTPYVAALHHLDEAHLPLDNYALTSSSQSNGASVSPVQPWIVEFILAECEARVLLGQVKEAAAMASKFLVAGRTDSDGCLTDVEVDGLRILAHYEIVCARYDEALRMTNETLRCMLSHRNAFESPKPLSVGTWIRLCDVKLRALLSKNAVNEALRWVANVREQLLDFRIAVLAMPKSAATLRSLGLRGELSDAIQYWGRELLWGARNILPSRTALQLFPTFEGQFQSTADMMFKEVEQLMENGETVLCQLYGAAARWWLRDRVTPEWMAKRANSAKEQLCPRLATLLAEMKSHQQLGEALNGVGLFVRDAPSDRVAGDDDTRTTTAANAKFASSLDLWKALLLYWSAVDRIEANRIVEGLLCDFRHLSMIDLQLPTSDAPAHLEKEVLKFIRGVESNATAPLSPFSNKVGARWQHKTEVAMAELEQALQHYGMPVQEAKALTDVSSVQSSVERSLELIHPWSCSRLAKSILATFAEVEVQRLMENQITAAVDMVGDELAQQREAVLTAAWNRTPLIPPKTDKVNGRAHKANASGKQRNSNETSLTSSAPALSAEEQMLLQRIKEGAEEAVQYMQLDVAEQLYGHLSSLAVLLGRSRLAAAAAEQLQACQLIGFLCATSRREMADSVEGRLWRQYSAVHPSMRCSTMCKMLLDEVLALSPMSKYIRCCASLCVEDKEEEIAPVPSHARDAPAPEISPFVVDAPVLTIALSVDHIGYCLVLLRHPDGNIEGRRKCLVEAEWRSLVLLFEGMQSQMSELLSKPTEGRVGSAAQRVTADDAAGMMDPLSCVTSKLLMDFQPTLQSFGVRSLLYLCVSPSVQPCAWEQTRVLSNFSVVVRELGAAMVVSKYSEPARAVRRLSAHGGKHNGGNAPKGAAAGPNVCIIDAFGDHPVSTEVVPSSESSKSKNIQHIMVTCSAPGTPPDPAYITWVLNASAPGSIVVDMCGNLTDALPLSHLAVLRLSQVNVAVLADGAVSTESRHREEWQRLGGGGGGVDGGVVGFVPPRWMEPLILLLRGTRFVVANTFPCSPALLDGLTRRCFSSLSAAKTMMEQLRGKTKDAKMPLVTLFGAFGYTGSNKQKS</sequence>
<dbReference type="PROSITE" id="PS50835">
    <property type="entry name" value="IG_LIKE"/>
    <property type="match status" value="1"/>
</dbReference>
<name>A0A0N1I8Y5_LEPSE</name>
<evidence type="ECO:0000256" key="1">
    <source>
        <dbReference type="SAM" id="MobiDB-lite"/>
    </source>
</evidence>
<dbReference type="InterPro" id="IPR057466">
    <property type="entry name" value="CFAP46_TPR"/>
</dbReference>
<dbReference type="InterPro" id="IPR007110">
    <property type="entry name" value="Ig-like_dom"/>
</dbReference>
<evidence type="ECO:0000259" key="2">
    <source>
        <dbReference type="PROSITE" id="PS50835"/>
    </source>
</evidence>
<feature type="compositionally biased region" description="Low complexity" evidence="1">
    <location>
        <begin position="605"/>
        <end position="616"/>
    </location>
</feature>
<dbReference type="VEuPathDB" id="TriTrypDB:Lsey_0057_0180"/>
<gene>
    <name evidence="3" type="ORF">ABL78_2667</name>
</gene>
<dbReference type="OrthoDB" id="68437at2759"/>
<feature type="region of interest" description="Disordered" evidence="1">
    <location>
        <begin position="588"/>
        <end position="618"/>
    </location>
</feature>
<evidence type="ECO:0000313" key="4">
    <source>
        <dbReference type="Proteomes" id="UP000038009"/>
    </source>
</evidence>
<dbReference type="EMBL" id="LJSK01000057">
    <property type="protein sequence ID" value="KPI88243.1"/>
    <property type="molecule type" value="Genomic_DNA"/>
</dbReference>
<keyword evidence="4" id="KW-1185">Reference proteome</keyword>
<evidence type="ECO:0000313" key="3">
    <source>
        <dbReference type="EMBL" id="KPI88243.1"/>
    </source>
</evidence>
<dbReference type="Proteomes" id="UP000038009">
    <property type="component" value="Unassembled WGS sequence"/>
</dbReference>
<feature type="region of interest" description="Disordered" evidence="1">
    <location>
        <begin position="2101"/>
        <end position="2130"/>
    </location>
</feature>
<comment type="caution">
    <text evidence="3">The sequence shown here is derived from an EMBL/GenBank/DDBJ whole genome shotgun (WGS) entry which is preliminary data.</text>
</comment>
<reference evidence="3 4" key="1">
    <citation type="journal article" date="2015" name="PLoS Pathog.">
        <title>Leptomonas seymouri: Adaptations to the Dixenous Life Cycle Analyzed by Genome Sequencing, Transcriptome Profiling and Co-infection with Leishmania donovani.</title>
        <authorList>
            <person name="Kraeva N."/>
            <person name="Butenko A."/>
            <person name="Hlavacova J."/>
            <person name="Kostygov A."/>
            <person name="Myskova J."/>
            <person name="Grybchuk D."/>
            <person name="Lestinova T."/>
            <person name="Votypka J."/>
            <person name="Volf P."/>
            <person name="Opperdoes F."/>
            <person name="Flegontov P."/>
            <person name="Lukes J."/>
            <person name="Yurchenko V."/>
        </authorList>
    </citation>
    <scope>NUCLEOTIDE SEQUENCE [LARGE SCALE GENOMIC DNA]</scope>
    <source>
        <strain evidence="3 4">ATCC 30220</strain>
    </source>
</reference>
<accession>A0A0N1I8Y5</accession>
<protein>
    <recommendedName>
        <fullName evidence="2">Ig-like domain-containing protein</fullName>
    </recommendedName>
</protein>
<feature type="region of interest" description="Disordered" evidence="1">
    <location>
        <begin position="993"/>
        <end position="1018"/>
    </location>
</feature>
<organism evidence="3 4">
    <name type="scientific">Leptomonas seymouri</name>
    <dbReference type="NCBI Taxonomy" id="5684"/>
    <lineage>
        <taxon>Eukaryota</taxon>
        <taxon>Discoba</taxon>
        <taxon>Euglenozoa</taxon>
        <taxon>Kinetoplastea</taxon>
        <taxon>Metakinetoplastina</taxon>
        <taxon>Trypanosomatida</taxon>
        <taxon>Trypanosomatidae</taxon>
        <taxon>Leishmaniinae</taxon>
        <taxon>Leptomonas</taxon>
    </lineage>
</organism>
<dbReference type="Pfam" id="PF25439">
    <property type="entry name" value="TPR_CFAP46_N"/>
    <property type="match status" value="1"/>
</dbReference>
<proteinExistence type="predicted"/>
<dbReference type="OMA" id="VRLCAWV"/>